<gene>
    <name evidence="11" type="ORF">PFLUV_G00051310</name>
</gene>
<accession>A0A6A5FL31</accession>
<comment type="similarity">
    <text evidence="2 8">Belongs to the pancreatic ribonuclease family.</text>
</comment>
<proteinExistence type="inferred from homology"/>
<feature type="domain" description="Ribonuclease A-domain" evidence="10">
    <location>
        <begin position="51"/>
        <end position="174"/>
    </location>
</feature>
<comment type="subcellular location">
    <subcellularLocation>
        <location evidence="1">Secreted</location>
    </subcellularLocation>
</comment>
<evidence type="ECO:0000256" key="4">
    <source>
        <dbReference type="ARBA" id="ARBA00022722"/>
    </source>
</evidence>
<keyword evidence="12" id="KW-1185">Reference proteome</keyword>
<comment type="caution">
    <text evidence="11">The sequence shown here is derived from an EMBL/GenBank/DDBJ whole genome shotgun (WGS) entry which is preliminary data.</text>
</comment>
<dbReference type="OrthoDB" id="8573660at2759"/>
<dbReference type="GO" id="GO:0016787">
    <property type="term" value="F:hydrolase activity"/>
    <property type="evidence" value="ECO:0007669"/>
    <property type="project" value="UniProtKB-KW"/>
</dbReference>
<dbReference type="SUPFAM" id="SSF54076">
    <property type="entry name" value="RNase A-like"/>
    <property type="match status" value="1"/>
</dbReference>
<dbReference type="GO" id="GO:0004540">
    <property type="term" value="F:RNA nuclease activity"/>
    <property type="evidence" value="ECO:0007669"/>
    <property type="project" value="TreeGrafter"/>
</dbReference>
<dbReference type="GO" id="GO:0005576">
    <property type="term" value="C:extracellular region"/>
    <property type="evidence" value="ECO:0007669"/>
    <property type="project" value="UniProtKB-SubCell"/>
</dbReference>
<keyword evidence="9" id="KW-0812">Transmembrane</keyword>
<dbReference type="InterPro" id="IPR001427">
    <property type="entry name" value="RNaseA"/>
</dbReference>
<dbReference type="CDD" id="cd06265">
    <property type="entry name" value="RNase_A_canonical"/>
    <property type="match status" value="1"/>
</dbReference>
<evidence type="ECO:0000256" key="1">
    <source>
        <dbReference type="ARBA" id="ARBA00004613"/>
    </source>
</evidence>
<dbReference type="EMBL" id="VHII01000004">
    <property type="protein sequence ID" value="KAF1392295.1"/>
    <property type="molecule type" value="Genomic_DNA"/>
</dbReference>
<dbReference type="InterPro" id="IPR023412">
    <property type="entry name" value="RNaseA_domain"/>
</dbReference>
<reference evidence="11 12" key="1">
    <citation type="submission" date="2019-06" db="EMBL/GenBank/DDBJ databases">
        <title>A chromosome-scale genome assembly of the European perch, Perca fluviatilis.</title>
        <authorList>
            <person name="Roques C."/>
            <person name="Zahm M."/>
            <person name="Cabau C."/>
            <person name="Klopp C."/>
            <person name="Bouchez O."/>
            <person name="Donnadieu C."/>
            <person name="Kuhl H."/>
            <person name="Gislard M."/>
            <person name="Guendouz S."/>
            <person name="Journot L."/>
            <person name="Haffray P."/>
            <person name="Bestin A."/>
            <person name="Morvezen R."/>
            <person name="Feron R."/>
            <person name="Wen M."/>
            <person name="Jouanno E."/>
            <person name="Herpin A."/>
            <person name="Schartl M."/>
            <person name="Postlethwait J."/>
            <person name="Schaerlinger B."/>
            <person name="Chardard D."/>
            <person name="Lecocq T."/>
            <person name="Poncet C."/>
            <person name="Jaffrelo L."/>
            <person name="Lampietro C."/>
            <person name="Guiguen Y."/>
        </authorList>
    </citation>
    <scope>NUCLEOTIDE SEQUENCE [LARGE SCALE GENOMIC DNA]</scope>
    <source>
        <tissue evidence="11">Blood</tissue>
    </source>
</reference>
<dbReference type="Proteomes" id="UP000465112">
    <property type="component" value="Chromosome 4"/>
</dbReference>
<evidence type="ECO:0000256" key="7">
    <source>
        <dbReference type="ARBA" id="ARBA00023157"/>
    </source>
</evidence>
<feature type="transmembrane region" description="Helical" evidence="9">
    <location>
        <begin position="29"/>
        <end position="48"/>
    </location>
</feature>
<keyword evidence="5 8" id="KW-0255">Endonuclease</keyword>
<protein>
    <recommendedName>
        <fullName evidence="10">Ribonuclease A-domain domain-containing protein</fullName>
    </recommendedName>
</protein>
<organism evidence="11 12">
    <name type="scientific">Perca fluviatilis</name>
    <name type="common">European perch</name>
    <dbReference type="NCBI Taxonomy" id="8168"/>
    <lineage>
        <taxon>Eukaryota</taxon>
        <taxon>Metazoa</taxon>
        <taxon>Chordata</taxon>
        <taxon>Craniata</taxon>
        <taxon>Vertebrata</taxon>
        <taxon>Euteleostomi</taxon>
        <taxon>Actinopterygii</taxon>
        <taxon>Neopterygii</taxon>
        <taxon>Teleostei</taxon>
        <taxon>Neoteleostei</taxon>
        <taxon>Acanthomorphata</taxon>
        <taxon>Eupercaria</taxon>
        <taxon>Perciformes</taxon>
        <taxon>Percoidei</taxon>
        <taxon>Percidae</taxon>
        <taxon>Percinae</taxon>
        <taxon>Perca</taxon>
    </lineage>
</organism>
<dbReference type="SMART" id="SM00092">
    <property type="entry name" value="RNAse_Pc"/>
    <property type="match status" value="1"/>
</dbReference>
<evidence type="ECO:0000259" key="10">
    <source>
        <dbReference type="SMART" id="SM00092"/>
    </source>
</evidence>
<evidence type="ECO:0000256" key="8">
    <source>
        <dbReference type="RuleBase" id="RU000651"/>
    </source>
</evidence>
<dbReference type="GO" id="GO:0050830">
    <property type="term" value="P:defense response to Gram-positive bacterium"/>
    <property type="evidence" value="ECO:0007669"/>
    <property type="project" value="TreeGrafter"/>
</dbReference>
<dbReference type="GO" id="GO:0003676">
    <property type="term" value="F:nucleic acid binding"/>
    <property type="evidence" value="ECO:0007669"/>
    <property type="project" value="InterPro"/>
</dbReference>
<name>A0A6A5FL31_PERFL</name>
<sequence length="176" mass="19480">MRLKERSSSVFGSLHLKLFCSNSSTTMKISIIAGVLLLSAAVISLDFVREEKTLAAKFINQHINEEMNSNNCTKVINDRGITDYNGNCKPMNTFIGAPIGTVRGICGTGGQKYFNKKKPGIRNLRKSRAPFNIVVCRLKDATVAPCEYEGAAYNRHIVVACDVKGDPVHFDRFLSY</sequence>
<keyword evidence="9" id="KW-1133">Transmembrane helix</keyword>
<evidence type="ECO:0000256" key="3">
    <source>
        <dbReference type="ARBA" id="ARBA00022525"/>
    </source>
</evidence>
<evidence type="ECO:0000256" key="9">
    <source>
        <dbReference type="SAM" id="Phobius"/>
    </source>
</evidence>
<evidence type="ECO:0000313" key="11">
    <source>
        <dbReference type="EMBL" id="KAF1392295.1"/>
    </source>
</evidence>
<dbReference type="InterPro" id="IPR023411">
    <property type="entry name" value="RNaseA_AS"/>
</dbReference>
<keyword evidence="4 8" id="KW-0540">Nuclease</keyword>
<dbReference type="PANTHER" id="PTHR11437:SF10">
    <property type="entry name" value="ANGIOGENIN-RELATED"/>
    <property type="match status" value="1"/>
</dbReference>
<evidence type="ECO:0000256" key="5">
    <source>
        <dbReference type="ARBA" id="ARBA00022759"/>
    </source>
</evidence>
<dbReference type="PANTHER" id="PTHR11437">
    <property type="entry name" value="RIBONUCLEASE"/>
    <property type="match status" value="1"/>
</dbReference>
<dbReference type="PROSITE" id="PS00127">
    <property type="entry name" value="RNASE_PANCREATIC"/>
    <property type="match status" value="1"/>
</dbReference>
<evidence type="ECO:0000313" key="12">
    <source>
        <dbReference type="Proteomes" id="UP000465112"/>
    </source>
</evidence>
<dbReference type="Pfam" id="PF00074">
    <property type="entry name" value="RnaseA"/>
    <property type="match status" value="1"/>
</dbReference>
<dbReference type="InterPro" id="IPR036816">
    <property type="entry name" value="RNaseA-like_dom_sf"/>
</dbReference>
<evidence type="ECO:0000256" key="6">
    <source>
        <dbReference type="ARBA" id="ARBA00022801"/>
    </source>
</evidence>
<keyword evidence="6 8" id="KW-0378">Hydrolase</keyword>
<dbReference type="AlphaFoldDB" id="A0A6A5FL31"/>
<keyword evidence="7" id="KW-1015">Disulfide bond</keyword>
<dbReference type="GO" id="GO:0004519">
    <property type="term" value="F:endonuclease activity"/>
    <property type="evidence" value="ECO:0007669"/>
    <property type="project" value="UniProtKB-KW"/>
</dbReference>
<evidence type="ECO:0000256" key="2">
    <source>
        <dbReference type="ARBA" id="ARBA00005600"/>
    </source>
</evidence>
<keyword evidence="9" id="KW-0472">Membrane</keyword>
<dbReference type="Gene3D" id="3.10.130.10">
    <property type="entry name" value="Ribonuclease A-like domain"/>
    <property type="match status" value="1"/>
</dbReference>
<keyword evidence="3" id="KW-0964">Secreted</keyword>